<reference evidence="8" key="1">
    <citation type="submission" date="2020-11" db="EMBL/GenBank/DDBJ databases">
        <title>Isolation and identification of active actinomycetes.</title>
        <authorList>
            <person name="Yu B."/>
        </authorList>
    </citation>
    <scope>NUCLEOTIDE SEQUENCE</scope>
    <source>
        <strain evidence="8">NEAU-YB345</strain>
    </source>
</reference>
<evidence type="ECO:0000259" key="7">
    <source>
        <dbReference type="Pfam" id="PF00482"/>
    </source>
</evidence>
<dbReference type="PANTHER" id="PTHR35007:SF1">
    <property type="entry name" value="PILUS ASSEMBLY PROTEIN"/>
    <property type="match status" value="1"/>
</dbReference>
<comment type="caution">
    <text evidence="8">The sequence shown here is derived from an EMBL/GenBank/DDBJ whole genome shotgun (WGS) entry which is preliminary data.</text>
</comment>
<feature type="transmembrane region" description="Helical" evidence="6">
    <location>
        <begin position="128"/>
        <end position="150"/>
    </location>
</feature>
<evidence type="ECO:0000256" key="3">
    <source>
        <dbReference type="ARBA" id="ARBA00022692"/>
    </source>
</evidence>
<evidence type="ECO:0000313" key="9">
    <source>
        <dbReference type="Proteomes" id="UP000657385"/>
    </source>
</evidence>
<organism evidence="8 9">
    <name type="scientific">Streptacidiphilus fuscans</name>
    <dbReference type="NCBI Taxonomy" id="2789292"/>
    <lineage>
        <taxon>Bacteria</taxon>
        <taxon>Bacillati</taxon>
        <taxon>Actinomycetota</taxon>
        <taxon>Actinomycetes</taxon>
        <taxon>Kitasatosporales</taxon>
        <taxon>Streptomycetaceae</taxon>
        <taxon>Streptacidiphilus</taxon>
    </lineage>
</organism>
<dbReference type="PANTHER" id="PTHR35007">
    <property type="entry name" value="INTEGRAL MEMBRANE PROTEIN-RELATED"/>
    <property type="match status" value="1"/>
</dbReference>
<protein>
    <submittedName>
        <fullName evidence="8">Type II secretion system F family protein</fullName>
    </submittedName>
</protein>
<proteinExistence type="predicted"/>
<evidence type="ECO:0000256" key="4">
    <source>
        <dbReference type="ARBA" id="ARBA00022989"/>
    </source>
</evidence>
<accession>A0A931AZY7</accession>
<evidence type="ECO:0000313" key="8">
    <source>
        <dbReference type="EMBL" id="MBF9066592.1"/>
    </source>
</evidence>
<evidence type="ECO:0000256" key="5">
    <source>
        <dbReference type="ARBA" id="ARBA00023136"/>
    </source>
</evidence>
<dbReference type="Proteomes" id="UP000657385">
    <property type="component" value="Unassembled WGS sequence"/>
</dbReference>
<evidence type="ECO:0000256" key="2">
    <source>
        <dbReference type="ARBA" id="ARBA00022475"/>
    </source>
</evidence>
<dbReference type="Pfam" id="PF00482">
    <property type="entry name" value="T2SSF"/>
    <property type="match status" value="1"/>
</dbReference>
<evidence type="ECO:0000256" key="1">
    <source>
        <dbReference type="ARBA" id="ARBA00004651"/>
    </source>
</evidence>
<keyword evidence="9" id="KW-1185">Reference proteome</keyword>
<dbReference type="GO" id="GO:0005886">
    <property type="term" value="C:plasma membrane"/>
    <property type="evidence" value="ECO:0007669"/>
    <property type="project" value="UniProtKB-SubCell"/>
</dbReference>
<dbReference type="AlphaFoldDB" id="A0A931AZY7"/>
<sequence length="303" mass="32337">MITWLVVLGGALGLGLALLIAELRPAPPHLETALNRLNPGPTAPIRLGEAVPDFGVITAEPGVLDGLGRRLRGLGVLSGLTLPERDLALVGRTPERHLAQKLISSLVGMLAFPYVVVIAQLLGHPLPFVVPALASLGLGAVMWFLPDLLLRSQADEARIDFLHAVAAYLELVALERAADRGPAESLERAAQVGRGPVIRRIAQAMELASLQRRPPWDGLADLATELGLTPLQDLADTMRLSGTDGTAVYKTLRARAANLRSELLSDELAKANVVSERMVVPGTALVMLFTALVGFPALYRMLH</sequence>
<feature type="transmembrane region" description="Helical" evidence="6">
    <location>
        <begin position="278"/>
        <end position="299"/>
    </location>
</feature>
<dbReference type="EMBL" id="JADPRT010000001">
    <property type="protein sequence ID" value="MBF9066592.1"/>
    <property type="molecule type" value="Genomic_DNA"/>
</dbReference>
<dbReference type="RefSeq" id="WP_196191788.1">
    <property type="nucleotide sequence ID" value="NZ_JADPRT010000001.1"/>
</dbReference>
<keyword evidence="3 6" id="KW-0812">Transmembrane</keyword>
<keyword evidence="5 6" id="KW-0472">Membrane</keyword>
<gene>
    <name evidence="8" type="ORF">I2501_00900</name>
</gene>
<feature type="domain" description="Type II secretion system protein GspF" evidence="7">
    <location>
        <begin position="169"/>
        <end position="296"/>
    </location>
</feature>
<feature type="transmembrane region" description="Helical" evidence="6">
    <location>
        <begin position="102"/>
        <end position="122"/>
    </location>
</feature>
<name>A0A931AZY7_9ACTN</name>
<comment type="subcellular location">
    <subcellularLocation>
        <location evidence="1">Cell membrane</location>
        <topology evidence="1">Multi-pass membrane protein</topology>
    </subcellularLocation>
</comment>
<evidence type="ECO:0000256" key="6">
    <source>
        <dbReference type="SAM" id="Phobius"/>
    </source>
</evidence>
<keyword evidence="4 6" id="KW-1133">Transmembrane helix</keyword>
<dbReference type="InterPro" id="IPR018076">
    <property type="entry name" value="T2SS_GspF_dom"/>
</dbReference>
<keyword evidence="2" id="KW-1003">Cell membrane</keyword>